<reference evidence="2 3" key="1">
    <citation type="submission" date="2024-03" db="EMBL/GenBank/DDBJ databases">
        <title>The genome assembly and annotation of the cricket Gryllus longicercus Weissman &amp; Gray.</title>
        <authorList>
            <person name="Szrajer S."/>
            <person name="Gray D."/>
            <person name="Ylla G."/>
        </authorList>
    </citation>
    <scope>NUCLEOTIDE SEQUENCE [LARGE SCALE GENOMIC DNA]</scope>
    <source>
        <strain evidence="2">DAG 2021-001</strain>
        <tissue evidence="2">Whole body minus gut</tissue>
    </source>
</reference>
<feature type="region of interest" description="Disordered" evidence="1">
    <location>
        <begin position="59"/>
        <end position="107"/>
    </location>
</feature>
<keyword evidence="3" id="KW-1185">Reference proteome</keyword>
<protein>
    <submittedName>
        <fullName evidence="2">Uncharacterized protein</fullName>
    </submittedName>
</protein>
<organism evidence="2 3">
    <name type="scientific">Gryllus longicercus</name>
    <dbReference type="NCBI Taxonomy" id="2509291"/>
    <lineage>
        <taxon>Eukaryota</taxon>
        <taxon>Metazoa</taxon>
        <taxon>Ecdysozoa</taxon>
        <taxon>Arthropoda</taxon>
        <taxon>Hexapoda</taxon>
        <taxon>Insecta</taxon>
        <taxon>Pterygota</taxon>
        <taxon>Neoptera</taxon>
        <taxon>Polyneoptera</taxon>
        <taxon>Orthoptera</taxon>
        <taxon>Ensifera</taxon>
        <taxon>Gryllidea</taxon>
        <taxon>Grylloidea</taxon>
        <taxon>Gryllidae</taxon>
        <taxon>Gryllinae</taxon>
        <taxon>Gryllus</taxon>
    </lineage>
</organism>
<gene>
    <name evidence="2" type="ORF">R5R35_007269</name>
</gene>
<evidence type="ECO:0000313" key="3">
    <source>
        <dbReference type="Proteomes" id="UP001378592"/>
    </source>
</evidence>
<evidence type="ECO:0000256" key="1">
    <source>
        <dbReference type="SAM" id="MobiDB-lite"/>
    </source>
</evidence>
<proteinExistence type="predicted"/>
<comment type="caution">
    <text evidence="2">The sequence shown here is derived from an EMBL/GenBank/DDBJ whole genome shotgun (WGS) entry which is preliminary data.</text>
</comment>
<sequence>MAFANARARRCWPLAAGFDSPRAGLLDAASLALCVGAGGRVSLGALRWELTDRRVDAAAARRSTERNGADYPDAGSWACSSSRRSGPRPATPPARGEQLCVRSQEIP</sequence>
<name>A0AAN9VWB0_9ORTH</name>
<dbReference type="Proteomes" id="UP001378592">
    <property type="component" value="Unassembled WGS sequence"/>
</dbReference>
<evidence type="ECO:0000313" key="2">
    <source>
        <dbReference type="EMBL" id="KAK7871071.1"/>
    </source>
</evidence>
<dbReference type="EMBL" id="JAZDUA010000046">
    <property type="protein sequence ID" value="KAK7871071.1"/>
    <property type="molecule type" value="Genomic_DNA"/>
</dbReference>
<accession>A0AAN9VWB0</accession>
<dbReference type="AlphaFoldDB" id="A0AAN9VWB0"/>